<dbReference type="Pfam" id="PF02567">
    <property type="entry name" value="PhzC-PhzF"/>
    <property type="match status" value="1"/>
</dbReference>
<protein>
    <submittedName>
        <fullName evidence="1">PhzF family phenazine biosynthesis protein</fullName>
    </submittedName>
</protein>
<dbReference type="GO" id="GO:0005737">
    <property type="term" value="C:cytoplasm"/>
    <property type="evidence" value="ECO:0007669"/>
    <property type="project" value="TreeGrafter"/>
</dbReference>
<dbReference type="Gene3D" id="3.10.310.10">
    <property type="entry name" value="Diaminopimelate Epimerase, Chain A, domain 1"/>
    <property type="match status" value="1"/>
</dbReference>
<gene>
    <name evidence="1" type="ORF">CIP107547_00183</name>
</gene>
<dbReference type="AlphaFoldDB" id="A0A811G019"/>
<name>A0A811G019_CORDP</name>
<dbReference type="PANTHER" id="PTHR13774:SF32">
    <property type="entry name" value="ANTISENSE-ENHANCING SEQUENCE 1"/>
    <property type="match status" value="1"/>
</dbReference>
<sequence>MRDTLSVMRPHAAHPSQRVALGCRGEDAVVRVFSAEVSSSCQNFLGRAAFPQVGDIRNGLIWHELLTVTRHLGKMGHIKLPFIQVDVFSTGSFTGNPLAIVGKADNLSTTQMQNIARWLNLSETAFLSAPTTTDADYRVRIFTRTEELPFASHPTLGSARAWLEFGGNHKDMMFSYKNAPLAS</sequence>
<dbReference type="Proteomes" id="UP000480222">
    <property type="component" value="Unassembled WGS sequence"/>
</dbReference>
<dbReference type="PANTHER" id="PTHR13774">
    <property type="entry name" value="PHENAZINE BIOSYNTHESIS PROTEIN"/>
    <property type="match status" value="1"/>
</dbReference>
<organism evidence="1 2">
    <name type="scientific">Corynebacterium diphtheriae</name>
    <dbReference type="NCBI Taxonomy" id="1717"/>
    <lineage>
        <taxon>Bacteria</taxon>
        <taxon>Bacillati</taxon>
        <taxon>Actinomycetota</taxon>
        <taxon>Actinomycetes</taxon>
        <taxon>Mycobacteriales</taxon>
        <taxon>Corynebacteriaceae</taxon>
        <taxon>Corynebacterium</taxon>
    </lineage>
</organism>
<proteinExistence type="predicted"/>
<dbReference type="EMBL" id="CADDAV010000001">
    <property type="protein sequence ID" value="CAB0579576.1"/>
    <property type="molecule type" value="Genomic_DNA"/>
</dbReference>
<dbReference type="InterPro" id="IPR003719">
    <property type="entry name" value="Phenazine_PhzF-like"/>
</dbReference>
<reference evidence="1 2" key="1">
    <citation type="submission" date="2020-02" db="EMBL/GenBank/DDBJ databases">
        <authorList>
            <person name="Brisse S."/>
        </authorList>
    </citation>
    <scope>NUCLEOTIDE SEQUENCE [LARGE SCALE GENOMIC DNA]</scope>
    <source>
        <strain evidence="1">CIP107547</strain>
    </source>
</reference>
<dbReference type="GO" id="GO:0016853">
    <property type="term" value="F:isomerase activity"/>
    <property type="evidence" value="ECO:0007669"/>
    <property type="project" value="TreeGrafter"/>
</dbReference>
<dbReference type="SUPFAM" id="SSF54506">
    <property type="entry name" value="Diaminopimelate epimerase-like"/>
    <property type="match status" value="1"/>
</dbReference>
<accession>A0A811G019</accession>
<dbReference type="NCBIfam" id="TIGR00654">
    <property type="entry name" value="PhzF_family"/>
    <property type="match status" value="1"/>
</dbReference>
<comment type="caution">
    <text evidence="1">The sequence shown here is derived from an EMBL/GenBank/DDBJ whole genome shotgun (WGS) entry which is preliminary data.</text>
</comment>
<evidence type="ECO:0000313" key="1">
    <source>
        <dbReference type="EMBL" id="CAB0579576.1"/>
    </source>
</evidence>
<evidence type="ECO:0000313" key="2">
    <source>
        <dbReference type="Proteomes" id="UP000480222"/>
    </source>
</evidence>